<gene>
    <name evidence="2" type="ORF">C7B45_15260</name>
</gene>
<protein>
    <submittedName>
        <fullName evidence="2">Stage V sporulation protein R</fullName>
    </submittedName>
</protein>
<dbReference type="InterPro" id="IPR056174">
    <property type="entry name" value="SpoVR_N"/>
</dbReference>
<comment type="caution">
    <text evidence="2">The sequence shown here is derived from an EMBL/GenBank/DDBJ whole genome shotgun (WGS) entry which is preliminary data.</text>
</comment>
<feature type="domain" description="SpoVR protein-like N-terminal" evidence="1">
    <location>
        <begin position="7"/>
        <end position="159"/>
    </location>
</feature>
<sequence>MLSRGEVEDALGRVFPIAERLGLEPGHVHFDIISSAAVQTLASYGGLPARYAHWSFGKTRQRLQTAFDFRVTQIYELVLNHVPCYAFIDQSCSRSQVLMIVAHVLAHADYFRHHRGFTGVPTDMVAVTARHRRILEEFRRRYGDEEVESLLNAAHVLADFSGETLSRAHIGDLADDVLGFVARNAPRLDDWERQVLSIVWEETRYFWPQLVTRVANEGYATFCHTAILRQLDLSAQEAWETAQLNAQIVQVSAPKLNPYRLGYQLFDEAYRQGEFAAVFAARDLYDDVGLVRAYLTPEGAQTRGLMLYREDDVQPVNRSLTVEEIKQRLILALEHAGCPRLLVEEHDVSGLVLRHRHDGRDLDFAELPFALKAVAERLWKGPVALLTQRQGVAHRVSHDGYEWVDQLI</sequence>
<dbReference type="Proteomes" id="UP000241848">
    <property type="component" value="Unassembled WGS sequence"/>
</dbReference>
<feature type="domain" description="SpoVR protein-like N-terminal" evidence="1">
    <location>
        <begin position="172"/>
        <end position="327"/>
    </location>
</feature>
<organism evidence="2 3">
    <name type="scientific">Sulfobacillus acidophilus</name>
    <dbReference type="NCBI Taxonomy" id="53633"/>
    <lineage>
        <taxon>Bacteria</taxon>
        <taxon>Bacillati</taxon>
        <taxon>Bacillota</taxon>
        <taxon>Clostridia</taxon>
        <taxon>Eubacteriales</taxon>
        <taxon>Clostridiales Family XVII. Incertae Sedis</taxon>
        <taxon>Sulfobacillus</taxon>
    </lineage>
</organism>
<dbReference type="AlphaFoldDB" id="A0A2T2WDR6"/>
<evidence type="ECO:0000259" key="1">
    <source>
        <dbReference type="Pfam" id="PF04293"/>
    </source>
</evidence>
<dbReference type="InterPro" id="IPR007390">
    <property type="entry name" value="Spore_V_R"/>
</dbReference>
<dbReference type="EMBL" id="PXYV01000066">
    <property type="protein sequence ID" value="PSR20369.1"/>
    <property type="molecule type" value="Genomic_DNA"/>
</dbReference>
<dbReference type="Pfam" id="PF04293">
    <property type="entry name" value="SpoVR"/>
    <property type="match status" value="2"/>
</dbReference>
<reference evidence="2 3" key="1">
    <citation type="journal article" date="2014" name="BMC Genomics">
        <title>Comparison of environmental and isolate Sulfobacillus genomes reveals diverse carbon, sulfur, nitrogen, and hydrogen metabolisms.</title>
        <authorList>
            <person name="Justice N.B."/>
            <person name="Norman A."/>
            <person name="Brown C.T."/>
            <person name="Singh A."/>
            <person name="Thomas B.C."/>
            <person name="Banfield J.F."/>
        </authorList>
    </citation>
    <scope>NUCLEOTIDE SEQUENCE [LARGE SCALE GENOMIC DNA]</scope>
    <source>
        <strain evidence="2">AMDSBA3</strain>
    </source>
</reference>
<accession>A0A2T2WDR6</accession>
<dbReference type="PANTHER" id="PTHR30029">
    <property type="entry name" value="STAGE V SPORULATION PROTEIN R"/>
    <property type="match status" value="1"/>
</dbReference>
<proteinExistence type="predicted"/>
<dbReference type="PANTHER" id="PTHR30029:SF2">
    <property type="entry name" value="STAGE V SPORULATION PROTEIN R"/>
    <property type="match status" value="1"/>
</dbReference>
<evidence type="ECO:0000313" key="3">
    <source>
        <dbReference type="Proteomes" id="UP000241848"/>
    </source>
</evidence>
<name>A0A2T2WDR6_9FIRM</name>
<evidence type="ECO:0000313" key="2">
    <source>
        <dbReference type="EMBL" id="PSR20369.1"/>
    </source>
</evidence>